<dbReference type="KEGG" id="pic:PICST_36226"/>
<dbReference type="FunCoup" id="A3LV70">
    <property type="interactions" value="63"/>
</dbReference>
<keyword evidence="4 6" id="KW-1133">Transmembrane helix</keyword>
<evidence type="ECO:0000256" key="1">
    <source>
        <dbReference type="ARBA" id="ARBA00004127"/>
    </source>
</evidence>
<dbReference type="HOGENOM" id="CLU_132206_1_1_1"/>
<dbReference type="STRING" id="322104.A3LV70"/>
<organism evidence="7 8">
    <name type="scientific">Scheffersomyces stipitis (strain ATCC 58785 / CBS 6054 / NBRC 10063 / NRRL Y-11545)</name>
    <name type="common">Yeast</name>
    <name type="synonym">Pichia stipitis</name>
    <dbReference type="NCBI Taxonomy" id="322104"/>
    <lineage>
        <taxon>Eukaryota</taxon>
        <taxon>Fungi</taxon>
        <taxon>Dikarya</taxon>
        <taxon>Ascomycota</taxon>
        <taxon>Saccharomycotina</taxon>
        <taxon>Pichiomycetes</taxon>
        <taxon>Debaryomycetaceae</taxon>
        <taxon>Scheffersomyces</taxon>
    </lineage>
</organism>
<dbReference type="GO" id="GO:0072546">
    <property type="term" value="C:EMC complex"/>
    <property type="evidence" value="ECO:0007669"/>
    <property type="project" value="TreeGrafter"/>
</dbReference>
<keyword evidence="3 6" id="KW-0812">Transmembrane</keyword>
<evidence type="ECO:0000313" key="8">
    <source>
        <dbReference type="Proteomes" id="UP000002258"/>
    </source>
</evidence>
<sequence length="131" mass="14513">MASSLVFYFVGVLLLVHSGYSSFEFHKLTVLSHYSGSLPVDIVAEAVVGILIIVIGSISSIKNLPVLSLKGEKVYHKSTYLKFIEMKNAVTVAEKVGLSDYDELKNRIGFINIVNKRKEYTEWLASGQTKA</sequence>
<evidence type="ECO:0000256" key="6">
    <source>
        <dbReference type="SAM" id="Phobius"/>
    </source>
</evidence>
<feature type="transmembrane region" description="Helical" evidence="6">
    <location>
        <begin position="42"/>
        <end position="61"/>
    </location>
</feature>
<dbReference type="PANTHER" id="PTHR28144">
    <property type="entry name" value="ER MEMBRANE PROTEIN COMPLEX SUBUNIT 5"/>
    <property type="match status" value="1"/>
</dbReference>
<keyword evidence="8" id="KW-1185">Reference proteome</keyword>
<dbReference type="GeneID" id="4839185"/>
<evidence type="ECO:0008006" key="9">
    <source>
        <dbReference type="Google" id="ProtNLM"/>
    </source>
</evidence>
<evidence type="ECO:0000256" key="2">
    <source>
        <dbReference type="ARBA" id="ARBA00006109"/>
    </source>
</evidence>
<dbReference type="Pfam" id="PF10270">
    <property type="entry name" value="MMgT"/>
    <property type="match status" value="1"/>
</dbReference>
<evidence type="ECO:0000256" key="5">
    <source>
        <dbReference type="ARBA" id="ARBA00023136"/>
    </source>
</evidence>
<dbReference type="InterPro" id="IPR018937">
    <property type="entry name" value="MMgT"/>
</dbReference>
<dbReference type="RefSeq" id="XP_001385102.1">
    <property type="nucleotide sequence ID" value="XM_001385065.1"/>
</dbReference>
<comment type="subcellular location">
    <subcellularLocation>
        <location evidence="1">Endomembrane system</location>
        <topology evidence="1">Multi-pass membrane protein</topology>
    </subcellularLocation>
</comment>
<dbReference type="OrthoDB" id="44756at2759"/>
<gene>
    <name evidence="7" type="ORF">PICST_36226</name>
</gene>
<dbReference type="AlphaFoldDB" id="A3LV70"/>
<dbReference type="InParanoid" id="A3LV70"/>
<dbReference type="Proteomes" id="UP000002258">
    <property type="component" value="Chromosome 5"/>
</dbReference>
<dbReference type="InterPro" id="IPR053279">
    <property type="entry name" value="EMC_subunit"/>
</dbReference>
<dbReference type="EMBL" id="CP000499">
    <property type="protein sequence ID" value="ABN67073.1"/>
    <property type="molecule type" value="Genomic_DNA"/>
</dbReference>
<evidence type="ECO:0000256" key="4">
    <source>
        <dbReference type="ARBA" id="ARBA00022989"/>
    </source>
</evidence>
<keyword evidence="5 6" id="KW-0472">Membrane</keyword>
<proteinExistence type="inferred from homology"/>
<comment type="similarity">
    <text evidence="2">Belongs to the membrane magnesium transporter (TC 1.A.67) family.</text>
</comment>
<protein>
    <recommendedName>
        <fullName evidence="9">Magnesium transporter</fullName>
    </recommendedName>
</protein>
<reference evidence="7 8" key="1">
    <citation type="journal article" date="2007" name="Nat. Biotechnol.">
        <title>Genome sequence of the lignocellulose-bioconverting and xylose-fermenting yeast Pichia stipitis.</title>
        <authorList>
            <person name="Jeffries T.W."/>
            <person name="Grigoriev I.V."/>
            <person name="Grimwood J."/>
            <person name="Laplaza J.M."/>
            <person name="Aerts A."/>
            <person name="Salamov A."/>
            <person name="Schmutz J."/>
            <person name="Lindquist E."/>
            <person name="Dehal P."/>
            <person name="Shapiro H."/>
            <person name="Jin Y.S."/>
            <person name="Passoth V."/>
            <person name="Richardson P.M."/>
        </authorList>
    </citation>
    <scope>NUCLEOTIDE SEQUENCE [LARGE SCALE GENOMIC DNA]</scope>
    <source>
        <strain evidence="8">ATCC 58785 / CBS 6054 / NBRC 10063 / NRRL Y-11545</strain>
    </source>
</reference>
<accession>A3LV70</accession>
<dbReference type="eggNOG" id="ENOG502S8V0">
    <property type="taxonomic scope" value="Eukaryota"/>
</dbReference>
<dbReference type="OMA" id="STHYHTD"/>
<dbReference type="GO" id="GO:0034975">
    <property type="term" value="P:protein folding in endoplasmic reticulum"/>
    <property type="evidence" value="ECO:0007669"/>
    <property type="project" value="TreeGrafter"/>
</dbReference>
<name>A3LV70_PICST</name>
<evidence type="ECO:0000313" key="7">
    <source>
        <dbReference type="EMBL" id="ABN67073.1"/>
    </source>
</evidence>
<evidence type="ECO:0000256" key="3">
    <source>
        <dbReference type="ARBA" id="ARBA00022692"/>
    </source>
</evidence>
<dbReference type="PANTHER" id="PTHR28144:SF1">
    <property type="entry name" value="ER MEMBRANE PROTEIN COMPLEX SUBUNIT 5"/>
    <property type="match status" value="1"/>
</dbReference>